<sequence length="112" mass="12186">MCERAVTAIARIGKEPTTAMVCQDMWISGHGFSLAVIDECRLGEKRRRSGTHFCWNCSIRLFHQLAGGRSGVERGEQSSHSGFLKSSQRIAAPAAKMVIGISQSLMLMGSTT</sequence>
<proteinExistence type="predicted"/>
<organism evidence="1 2">
    <name type="scientific">Rhizobium laguerreae</name>
    <dbReference type="NCBI Taxonomy" id="1076926"/>
    <lineage>
        <taxon>Bacteria</taxon>
        <taxon>Pseudomonadati</taxon>
        <taxon>Pseudomonadota</taxon>
        <taxon>Alphaproteobacteria</taxon>
        <taxon>Hyphomicrobiales</taxon>
        <taxon>Rhizobiaceae</taxon>
        <taxon>Rhizobium/Agrobacterium group</taxon>
        <taxon>Rhizobium</taxon>
    </lineage>
</organism>
<reference evidence="1 2" key="1">
    <citation type="submission" date="2020-04" db="EMBL/GenBank/DDBJ databases">
        <title>Rhizobium bacterial biofertilizers improve the content of phenolic compounds of Lactuca sativa L. under non-saline and saline-stress conditions.</title>
        <authorList>
            <person name="Ayuso-Calles M."/>
            <person name="Garcia-Estevez I."/>
            <person name="Jimenez-Gomez A."/>
            <person name="Flores-Felix J.D."/>
            <person name="Escribano-Bailon M."/>
            <person name="Rivas R."/>
        </authorList>
    </citation>
    <scope>NUCLEOTIDE SEQUENCE [LARGE SCALE GENOMIC DNA]</scope>
    <source>
        <strain evidence="1 2">GPTR02</strain>
    </source>
</reference>
<gene>
    <name evidence="1" type="ORF">HLI17_04375</name>
</gene>
<evidence type="ECO:0000313" key="2">
    <source>
        <dbReference type="Proteomes" id="UP000530654"/>
    </source>
</evidence>
<dbReference type="RefSeq" id="WP_170279829.1">
    <property type="nucleotide sequence ID" value="NZ_JABEQY010000003.1"/>
</dbReference>
<dbReference type="EMBL" id="JABEQY010000003">
    <property type="protein sequence ID" value="NNH62534.1"/>
    <property type="molecule type" value="Genomic_DNA"/>
</dbReference>
<name>A0A7Y2R1C8_9HYPH</name>
<comment type="caution">
    <text evidence="1">The sequence shown here is derived from an EMBL/GenBank/DDBJ whole genome shotgun (WGS) entry which is preliminary data.</text>
</comment>
<accession>A0A7Y2R1C8</accession>
<protein>
    <submittedName>
        <fullName evidence="1">Uncharacterized protein</fullName>
    </submittedName>
</protein>
<dbReference type="Proteomes" id="UP000530654">
    <property type="component" value="Unassembled WGS sequence"/>
</dbReference>
<evidence type="ECO:0000313" key="1">
    <source>
        <dbReference type="EMBL" id="NNH62534.1"/>
    </source>
</evidence>
<dbReference type="AlphaFoldDB" id="A0A7Y2R1C8"/>